<accession>A5G1Z3</accession>
<gene>
    <name evidence="1" type="ordered locus">Acry_2684</name>
</gene>
<dbReference type="EMBL" id="CP000697">
    <property type="protein sequence ID" value="ABQ31875.1"/>
    <property type="molecule type" value="Genomic_DNA"/>
</dbReference>
<reference evidence="1 2" key="1">
    <citation type="submission" date="2007-05" db="EMBL/GenBank/DDBJ databases">
        <title>Complete sequence of chromosome of Acidiphilium cryptum JF-5.</title>
        <authorList>
            <consortium name="US DOE Joint Genome Institute"/>
            <person name="Copeland A."/>
            <person name="Lucas S."/>
            <person name="Lapidus A."/>
            <person name="Barry K."/>
            <person name="Detter J.C."/>
            <person name="Glavina del Rio T."/>
            <person name="Hammon N."/>
            <person name="Israni S."/>
            <person name="Dalin E."/>
            <person name="Tice H."/>
            <person name="Pitluck S."/>
            <person name="Sims D."/>
            <person name="Brettin T."/>
            <person name="Bruce D."/>
            <person name="Han C."/>
            <person name="Schmutz J."/>
            <person name="Larimer F."/>
            <person name="Land M."/>
            <person name="Hauser L."/>
            <person name="Kyrpides N."/>
            <person name="Kim E."/>
            <person name="Magnuson T."/>
            <person name="Richardson P."/>
        </authorList>
    </citation>
    <scope>NUCLEOTIDE SEQUENCE [LARGE SCALE GENOMIC DNA]</scope>
    <source>
        <strain evidence="1 2">JF-5</strain>
    </source>
</reference>
<name>A5G1Z3_ACICJ</name>
<evidence type="ECO:0008006" key="3">
    <source>
        <dbReference type="Google" id="ProtNLM"/>
    </source>
</evidence>
<dbReference type="Proteomes" id="UP000000245">
    <property type="component" value="Chromosome"/>
</dbReference>
<evidence type="ECO:0000313" key="2">
    <source>
        <dbReference type="Proteomes" id="UP000000245"/>
    </source>
</evidence>
<proteinExistence type="predicted"/>
<dbReference type="HOGENOM" id="CLU_048241_0_0_5"/>
<dbReference type="PANTHER" id="PTHR33986:SF15">
    <property type="entry name" value="MITOCHONDRIAL FISSION PROTEIN ELM1"/>
    <property type="match status" value="1"/>
</dbReference>
<dbReference type="eggNOG" id="COG3660">
    <property type="taxonomic scope" value="Bacteria"/>
</dbReference>
<dbReference type="AlphaFoldDB" id="A5G1Z3"/>
<sequence>MSGWHENAAMQAAPTLMAATQAIADGQAAPVTARVLCTDLAGLRSQALGLAEAAGFRTDFRVIAPKRPWTLFSPMLWPDPRCAIDAAALAPPEGDLMLGAGGAAARVLATLRRPDLPAVIIQHPRMDTGRFDAVVVAKHDGLTGPNVIVTRTALHRVTPERLALERALWAPHFAGLPRPLVAVLVGGSNGRYRLDTAAARTLAEQLAGMMDRDRVGLMLTPSRRTEPAARAILDEALRPRGAWIWDMQGENPYFGMLAVADAIVVTGDSVSMVSEAVATDAPVMIARLPGKSTRIGAFMDDMVACGRARNFDGRLQTWATAALNDTPMAAAELRRMLGV</sequence>
<dbReference type="RefSeq" id="WP_012040234.1">
    <property type="nucleotide sequence ID" value="NC_009484.1"/>
</dbReference>
<dbReference type="STRING" id="349163.Acry_2684"/>
<dbReference type="Pfam" id="PF06258">
    <property type="entry name" value="Mito_fiss_Elm1"/>
    <property type="match status" value="1"/>
</dbReference>
<organism evidence="1 2">
    <name type="scientific">Acidiphilium cryptum (strain JF-5)</name>
    <dbReference type="NCBI Taxonomy" id="349163"/>
    <lineage>
        <taxon>Bacteria</taxon>
        <taxon>Pseudomonadati</taxon>
        <taxon>Pseudomonadota</taxon>
        <taxon>Alphaproteobacteria</taxon>
        <taxon>Acetobacterales</taxon>
        <taxon>Acidocellaceae</taxon>
        <taxon>Acidiphilium</taxon>
    </lineage>
</organism>
<protein>
    <recommendedName>
        <fullName evidence="3">Nucleoside-diphosphate-sugar epimerase-like protein</fullName>
    </recommendedName>
</protein>
<keyword evidence="2" id="KW-1185">Reference proteome</keyword>
<dbReference type="InterPro" id="IPR009367">
    <property type="entry name" value="Elm1-like"/>
</dbReference>
<dbReference type="PANTHER" id="PTHR33986">
    <property type="entry name" value="OS02G0535700 PROTEIN"/>
    <property type="match status" value="1"/>
</dbReference>
<dbReference type="KEGG" id="acr:Acry_2684"/>
<evidence type="ECO:0000313" key="1">
    <source>
        <dbReference type="EMBL" id="ABQ31875.1"/>
    </source>
</evidence>